<dbReference type="PANTHER" id="PTHR43677:SF4">
    <property type="entry name" value="QUINONE OXIDOREDUCTASE-LIKE PROTEIN 2"/>
    <property type="match status" value="1"/>
</dbReference>
<name>A0A9X2E235_9NOCA</name>
<reference evidence="2" key="1">
    <citation type="submission" date="2022-06" db="EMBL/GenBank/DDBJ databases">
        <title>Novel species in genus nocardia.</title>
        <authorList>
            <person name="Li F."/>
        </authorList>
    </citation>
    <scope>NUCLEOTIDE SEQUENCE</scope>
    <source>
        <strain evidence="2">CDC141</strain>
    </source>
</reference>
<proteinExistence type="predicted"/>
<dbReference type="Gene3D" id="3.40.50.720">
    <property type="entry name" value="NAD(P)-binding Rossmann-like Domain"/>
    <property type="match status" value="1"/>
</dbReference>
<evidence type="ECO:0000313" key="2">
    <source>
        <dbReference type="EMBL" id="MCM6772459.1"/>
    </source>
</evidence>
<feature type="domain" description="Enoyl reductase (ER)" evidence="1">
    <location>
        <begin position="10"/>
        <end position="359"/>
    </location>
</feature>
<dbReference type="InterPro" id="IPR013149">
    <property type="entry name" value="ADH-like_C"/>
</dbReference>
<accession>A0A9X2E235</accession>
<dbReference type="SUPFAM" id="SSF50129">
    <property type="entry name" value="GroES-like"/>
    <property type="match status" value="1"/>
</dbReference>
<dbReference type="Pfam" id="PF08240">
    <property type="entry name" value="ADH_N"/>
    <property type="match status" value="1"/>
</dbReference>
<keyword evidence="3" id="KW-1185">Reference proteome</keyword>
<organism evidence="2 3">
    <name type="scientific">Nocardia pulmonis</name>
    <dbReference type="NCBI Taxonomy" id="2951408"/>
    <lineage>
        <taxon>Bacteria</taxon>
        <taxon>Bacillati</taxon>
        <taxon>Actinomycetota</taxon>
        <taxon>Actinomycetes</taxon>
        <taxon>Mycobacteriales</taxon>
        <taxon>Nocardiaceae</taxon>
        <taxon>Nocardia</taxon>
    </lineage>
</organism>
<evidence type="ECO:0000259" key="1">
    <source>
        <dbReference type="SMART" id="SM00829"/>
    </source>
</evidence>
<comment type="caution">
    <text evidence="2">The sequence shown here is derived from an EMBL/GenBank/DDBJ whole genome shotgun (WGS) entry which is preliminary data.</text>
</comment>
<dbReference type="SMART" id="SM00829">
    <property type="entry name" value="PKS_ER"/>
    <property type="match status" value="1"/>
</dbReference>
<gene>
    <name evidence="2" type="ORF">NDR86_03110</name>
</gene>
<dbReference type="PANTHER" id="PTHR43677">
    <property type="entry name" value="SHORT-CHAIN DEHYDROGENASE/REDUCTASE"/>
    <property type="match status" value="1"/>
</dbReference>
<dbReference type="GO" id="GO:0016491">
    <property type="term" value="F:oxidoreductase activity"/>
    <property type="evidence" value="ECO:0007669"/>
    <property type="project" value="InterPro"/>
</dbReference>
<dbReference type="Gene3D" id="3.90.180.10">
    <property type="entry name" value="Medium-chain alcohol dehydrogenases, catalytic domain"/>
    <property type="match status" value="1"/>
</dbReference>
<dbReference type="Proteomes" id="UP001139157">
    <property type="component" value="Unassembled WGS sequence"/>
</dbReference>
<dbReference type="InterPro" id="IPR020843">
    <property type="entry name" value="ER"/>
</dbReference>
<dbReference type="RefSeq" id="WP_251909309.1">
    <property type="nucleotide sequence ID" value="NZ_JAMRXG010000001.1"/>
</dbReference>
<sequence length="367" mass="38845">MKAVLLKEFGSPLSVENVPDPALGTGEVIVDVAAAGVPVHMGAILSGERDNYLLDLPVVPGGLAVGRVRALGPDATRLSLGDWVWCDPTVRSRDDVRSPDIYLQGGTANGESALPLMRYFGNGSYAEQLLIPTENAYPIGPIDPADVGKWVAVNNCATPYGGLLAADLKAGETILISGATGNYGSAAVSLAIAMGAGCVVAPGRNQKVLTELERRFGSRVRTVELSGQEDEDRERMRRAAPGPIDVVFDMLSPSAPATAVRTAIMTVRPGGRVILMGGVGSLGGEDLSLPYWNWFVTNNITVRGQLMYPREANVGLIALTRSGLFDLDQFDISEFALDDIDKAIDHAAAEGGPFKFTVVKPSPRQSQ</sequence>
<dbReference type="InterPro" id="IPR011032">
    <property type="entry name" value="GroES-like_sf"/>
</dbReference>
<evidence type="ECO:0000313" key="3">
    <source>
        <dbReference type="Proteomes" id="UP001139157"/>
    </source>
</evidence>
<dbReference type="EMBL" id="JAMRXG010000001">
    <property type="protein sequence ID" value="MCM6772459.1"/>
    <property type="molecule type" value="Genomic_DNA"/>
</dbReference>
<dbReference type="SUPFAM" id="SSF51735">
    <property type="entry name" value="NAD(P)-binding Rossmann-fold domains"/>
    <property type="match status" value="1"/>
</dbReference>
<dbReference type="InterPro" id="IPR013154">
    <property type="entry name" value="ADH-like_N"/>
</dbReference>
<dbReference type="InterPro" id="IPR051397">
    <property type="entry name" value="Zn-ADH-like_protein"/>
</dbReference>
<dbReference type="AlphaFoldDB" id="A0A9X2E235"/>
<protein>
    <submittedName>
        <fullName evidence="2">Zinc-binding dehydrogenase</fullName>
    </submittedName>
</protein>
<dbReference type="InterPro" id="IPR036291">
    <property type="entry name" value="NAD(P)-bd_dom_sf"/>
</dbReference>
<dbReference type="Pfam" id="PF00107">
    <property type="entry name" value="ADH_zinc_N"/>
    <property type="match status" value="1"/>
</dbReference>